<dbReference type="RefSeq" id="YP_009394284.1">
    <property type="nucleotide sequence ID" value="NC_035272.1"/>
</dbReference>
<keyword evidence="1" id="KW-0812">Transmembrane</keyword>
<feature type="transmembrane region" description="Helical" evidence="1">
    <location>
        <begin position="12"/>
        <end position="32"/>
    </location>
</feature>
<keyword evidence="1" id="KW-1133">Transmembrane helix</keyword>
<proteinExistence type="predicted"/>
<geneLocation type="chloroplast" evidence="2"/>
<keyword evidence="2" id="KW-0150">Chloroplast</keyword>
<name>A0A1Z1MA37_9FLOR</name>
<evidence type="ECO:0000313" key="2">
    <source>
        <dbReference type="EMBL" id="ARW62846.1"/>
    </source>
</evidence>
<keyword evidence="1" id="KW-0472">Membrane</keyword>
<accession>A0A1Z1MA37</accession>
<keyword evidence="2" id="KW-0934">Plastid</keyword>
<dbReference type="EMBL" id="MF101425">
    <property type="protein sequence ID" value="ARW62846.1"/>
    <property type="molecule type" value="Genomic_DNA"/>
</dbReference>
<gene>
    <name evidence="2" type="primary">orf47</name>
</gene>
<organism evidence="2">
    <name type="scientific">Leptosiphonia brodiei</name>
    <dbReference type="NCBI Taxonomy" id="2608611"/>
    <lineage>
        <taxon>Eukaryota</taxon>
        <taxon>Rhodophyta</taxon>
        <taxon>Florideophyceae</taxon>
        <taxon>Rhodymeniophycidae</taxon>
        <taxon>Ceramiales</taxon>
        <taxon>Rhodomelaceae</taxon>
        <taxon>Polysiphonioideae</taxon>
        <taxon>Leptosiphonia</taxon>
    </lineage>
</organism>
<sequence>MSLFLINNLPFIFQGILILGIYKIVAFIYTQLSLMLNYDFLFLYYLV</sequence>
<dbReference type="AlphaFoldDB" id="A0A1Z1MA37"/>
<evidence type="ECO:0000256" key="1">
    <source>
        <dbReference type="SAM" id="Phobius"/>
    </source>
</evidence>
<protein>
    <submittedName>
        <fullName evidence="2">Uncharacterized protein</fullName>
    </submittedName>
</protein>
<reference evidence="2" key="1">
    <citation type="journal article" date="2017" name="J. Phycol.">
        <title>Analysis of chloroplast genomes and a supermatrix inform reclassification of the Rhodomelaceae (Rhodophyta).</title>
        <authorList>
            <person name="Diaz-Tapia P."/>
            <person name="Maggs C.A."/>
            <person name="West J.A."/>
            <person name="Verbruggen H."/>
        </authorList>
    </citation>
    <scope>NUCLEOTIDE SEQUENCE</scope>
    <source>
        <strain evidence="2">PD516</strain>
    </source>
</reference>
<dbReference type="GeneID" id="33356122"/>